<feature type="non-terminal residue" evidence="1">
    <location>
        <position position="1"/>
    </location>
</feature>
<proteinExistence type="predicted"/>
<feature type="non-terminal residue" evidence="1">
    <location>
        <position position="132"/>
    </location>
</feature>
<sequence length="132" mass="15023">TANLYPFPKHANPTPFQLFHLPSSATQADIKARYFELVRVYHPDSPLTRFLPPETVQSQFQAISRAYEVLRGKRPDDTGNGEDGTVEAARQRAKDLSTAMWKVQMARRADLEATFDDRWEGRFVVGLIACVR</sequence>
<accession>A0ACB8QW52</accession>
<organism evidence="1 2">
    <name type="scientific">Vararia minispora EC-137</name>
    <dbReference type="NCBI Taxonomy" id="1314806"/>
    <lineage>
        <taxon>Eukaryota</taxon>
        <taxon>Fungi</taxon>
        <taxon>Dikarya</taxon>
        <taxon>Basidiomycota</taxon>
        <taxon>Agaricomycotina</taxon>
        <taxon>Agaricomycetes</taxon>
        <taxon>Russulales</taxon>
        <taxon>Lachnocladiaceae</taxon>
        <taxon>Vararia</taxon>
    </lineage>
</organism>
<reference evidence="1" key="2">
    <citation type="journal article" date="2022" name="New Phytol.">
        <title>Evolutionary transition to the ectomycorrhizal habit in the genomes of a hyperdiverse lineage of mushroom-forming fungi.</title>
        <authorList>
            <person name="Looney B."/>
            <person name="Miyauchi S."/>
            <person name="Morin E."/>
            <person name="Drula E."/>
            <person name="Courty P.E."/>
            <person name="Kohler A."/>
            <person name="Kuo A."/>
            <person name="LaButti K."/>
            <person name="Pangilinan J."/>
            <person name="Lipzen A."/>
            <person name="Riley R."/>
            <person name="Andreopoulos W."/>
            <person name="He G."/>
            <person name="Johnson J."/>
            <person name="Nolan M."/>
            <person name="Tritt A."/>
            <person name="Barry K.W."/>
            <person name="Grigoriev I.V."/>
            <person name="Nagy L.G."/>
            <person name="Hibbett D."/>
            <person name="Henrissat B."/>
            <person name="Matheny P.B."/>
            <person name="Labbe J."/>
            <person name="Martin F.M."/>
        </authorList>
    </citation>
    <scope>NUCLEOTIDE SEQUENCE</scope>
    <source>
        <strain evidence="1">EC-137</strain>
    </source>
</reference>
<evidence type="ECO:0000313" key="1">
    <source>
        <dbReference type="EMBL" id="KAI0035892.1"/>
    </source>
</evidence>
<dbReference type="EMBL" id="MU273478">
    <property type="protein sequence ID" value="KAI0035892.1"/>
    <property type="molecule type" value="Genomic_DNA"/>
</dbReference>
<keyword evidence="2" id="KW-1185">Reference proteome</keyword>
<reference evidence="1" key="1">
    <citation type="submission" date="2021-02" db="EMBL/GenBank/DDBJ databases">
        <authorList>
            <consortium name="DOE Joint Genome Institute"/>
            <person name="Ahrendt S."/>
            <person name="Looney B.P."/>
            <person name="Miyauchi S."/>
            <person name="Morin E."/>
            <person name="Drula E."/>
            <person name="Courty P.E."/>
            <person name="Chicoki N."/>
            <person name="Fauchery L."/>
            <person name="Kohler A."/>
            <person name="Kuo A."/>
            <person name="Labutti K."/>
            <person name="Pangilinan J."/>
            <person name="Lipzen A."/>
            <person name="Riley R."/>
            <person name="Andreopoulos W."/>
            <person name="He G."/>
            <person name="Johnson J."/>
            <person name="Barry K.W."/>
            <person name="Grigoriev I.V."/>
            <person name="Nagy L."/>
            <person name="Hibbett D."/>
            <person name="Henrissat B."/>
            <person name="Matheny P.B."/>
            <person name="Labbe J."/>
            <person name="Martin F."/>
        </authorList>
    </citation>
    <scope>NUCLEOTIDE SEQUENCE</scope>
    <source>
        <strain evidence="1">EC-137</strain>
    </source>
</reference>
<evidence type="ECO:0000313" key="2">
    <source>
        <dbReference type="Proteomes" id="UP000814128"/>
    </source>
</evidence>
<protein>
    <submittedName>
        <fullName evidence="1">Uncharacterized protein</fullName>
    </submittedName>
</protein>
<dbReference type="Proteomes" id="UP000814128">
    <property type="component" value="Unassembled WGS sequence"/>
</dbReference>
<name>A0ACB8QW52_9AGAM</name>
<comment type="caution">
    <text evidence="1">The sequence shown here is derived from an EMBL/GenBank/DDBJ whole genome shotgun (WGS) entry which is preliminary data.</text>
</comment>
<gene>
    <name evidence="1" type="ORF">K488DRAFT_24049</name>
</gene>